<evidence type="ECO:0000256" key="8">
    <source>
        <dbReference type="ARBA" id="ARBA00049047"/>
    </source>
</evidence>
<evidence type="ECO:0000313" key="11">
    <source>
        <dbReference type="EMBL" id="MFC4824178.1"/>
    </source>
</evidence>
<evidence type="ECO:0000256" key="7">
    <source>
        <dbReference type="ARBA" id="ARBA00023239"/>
    </source>
</evidence>
<dbReference type="NCBIfam" id="TIGR00262">
    <property type="entry name" value="trpA"/>
    <property type="match status" value="1"/>
</dbReference>
<dbReference type="PANTHER" id="PTHR43406:SF1">
    <property type="entry name" value="TRYPTOPHAN SYNTHASE ALPHA CHAIN, CHLOROPLASTIC"/>
    <property type="match status" value="1"/>
</dbReference>
<dbReference type="FunFam" id="3.20.20.70:FF:000037">
    <property type="entry name" value="Tryptophan synthase alpha chain"/>
    <property type="match status" value="1"/>
</dbReference>
<keyword evidence="6 9" id="KW-0057">Aromatic amino acid biosynthesis</keyword>
<sequence length="284" mass="30260">MASETEVSDESDVEAAFADDPALVSYVVAGDPDAESTKEYVRALVRGGADVIELGLPFSEPIAEGPTIQQAIRRALDGGMTPDRYFDLVAALREDVDVPLVCMTYYNLIYQYGSRKGRDGVEPFVEAAAEAGISGLVVPDLPVDESDPLKEACEAHGLDLVFIVAPTTTDERLRRMLDRASGFVYVQGRLGTTGARSDVSSETHGSLDRLDDTDLPKAVGFGISEREHAREIVAGGADGVVVGSAFVDIVAEGESVADRLEAKARELKEGAVEGGEKVPEPERT</sequence>
<comment type="catalytic activity">
    <reaction evidence="8 9">
        <text>(1S,2R)-1-C-(indol-3-yl)glycerol 3-phosphate + L-serine = D-glyceraldehyde 3-phosphate + L-tryptophan + H2O</text>
        <dbReference type="Rhea" id="RHEA:10532"/>
        <dbReference type="ChEBI" id="CHEBI:15377"/>
        <dbReference type="ChEBI" id="CHEBI:33384"/>
        <dbReference type="ChEBI" id="CHEBI:57912"/>
        <dbReference type="ChEBI" id="CHEBI:58866"/>
        <dbReference type="ChEBI" id="CHEBI:59776"/>
        <dbReference type="EC" id="4.2.1.20"/>
    </reaction>
</comment>
<comment type="function">
    <text evidence="1 9">The alpha subunit is responsible for the aldol cleavage of indoleglycerol phosphate to indole and glyceraldehyde 3-phosphate.</text>
</comment>
<dbReference type="PROSITE" id="PS00167">
    <property type="entry name" value="TRP_SYNTHASE_ALPHA"/>
    <property type="match status" value="1"/>
</dbReference>
<dbReference type="InterPro" id="IPR013785">
    <property type="entry name" value="Aldolase_TIM"/>
</dbReference>
<dbReference type="InterPro" id="IPR018204">
    <property type="entry name" value="Trp_synthase_alpha_AS"/>
</dbReference>
<gene>
    <name evidence="9 11" type="primary">trpA</name>
    <name evidence="11" type="ORF">ACFO9K_07875</name>
</gene>
<dbReference type="GO" id="GO:0004834">
    <property type="term" value="F:tryptophan synthase activity"/>
    <property type="evidence" value="ECO:0007669"/>
    <property type="project" value="UniProtKB-UniRule"/>
</dbReference>
<comment type="subunit">
    <text evidence="3 9">Tetramer of two alpha and two beta chains.</text>
</comment>
<dbReference type="InterPro" id="IPR002028">
    <property type="entry name" value="Trp_synthase_suA"/>
</dbReference>
<evidence type="ECO:0000256" key="2">
    <source>
        <dbReference type="ARBA" id="ARBA00004733"/>
    </source>
</evidence>
<dbReference type="EC" id="4.2.1.20" evidence="9"/>
<evidence type="ECO:0000256" key="9">
    <source>
        <dbReference type="HAMAP-Rule" id="MF_00131"/>
    </source>
</evidence>
<evidence type="ECO:0000256" key="5">
    <source>
        <dbReference type="ARBA" id="ARBA00022822"/>
    </source>
</evidence>
<evidence type="ECO:0000256" key="1">
    <source>
        <dbReference type="ARBA" id="ARBA00003365"/>
    </source>
</evidence>
<dbReference type="GeneID" id="73045141"/>
<dbReference type="PANTHER" id="PTHR43406">
    <property type="entry name" value="TRYPTOPHAN SYNTHASE, ALPHA CHAIN"/>
    <property type="match status" value="1"/>
</dbReference>
<accession>A0ABD5Q0L3</accession>
<keyword evidence="12" id="KW-1185">Reference proteome</keyword>
<comment type="pathway">
    <text evidence="2 9">Amino-acid biosynthesis; L-tryptophan biosynthesis; L-tryptophan from chorismate: step 5/5.</text>
</comment>
<keyword evidence="7 9" id="KW-0456">Lyase</keyword>
<dbReference type="HAMAP" id="MF_00131">
    <property type="entry name" value="Trp_synth_alpha"/>
    <property type="match status" value="1"/>
</dbReference>
<name>A0ABD5Q0L3_9EURY</name>
<dbReference type="Proteomes" id="UP001595945">
    <property type="component" value="Unassembled WGS sequence"/>
</dbReference>
<dbReference type="SUPFAM" id="SSF51366">
    <property type="entry name" value="Ribulose-phoshate binding barrel"/>
    <property type="match status" value="1"/>
</dbReference>
<dbReference type="Gene3D" id="3.20.20.70">
    <property type="entry name" value="Aldolase class I"/>
    <property type="match status" value="1"/>
</dbReference>
<protein>
    <recommendedName>
        <fullName evidence="9">Tryptophan synthase alpha chain</fullName>
        <ecNumber evidence="9">4.2.1.20</ecNumber>
    </recommendedName>
</protein>
<evidence type="ECO:0000256" key="3">
    <source>
        <dbReference type="ARBA" id="ARBA00011270"/>
    </source>
</evidence>
<organism evidence="11 12">
    <name type="scientific">Halorussus aquaticus</name>
    <dbReference type="NCBI Taxonomy" id="2953748"/>
    <lineage>
        <taxon>Archaea</taxon>
        <taxon>Methanobacteriati</taxon>
        <taxon>Methanobacteriota</taxon>
        <taxon>Stenosarchaea group</taxon>
        <taxon>Halobacteria</taxon>
        <taxon>Halobacteriales</taxon>
        <taxon>Haladaptataceae</taxon>
        <taxon>Halorussus</taxon>
    </lineage>
</organism>
<dbReference type="CDD" id="cd04724">
    <property type="entry name" value="Tryptophan_synthase_alpha"/>
    <property type="match status" value="1"/>
</dbReference>
<dbReference type="Pfam" id="PF00290">
    <property type="entry name" value="Trp_syntA"/>
    <property type="match status" value="1"/>
</dbReference>
<comment type="similarity">
    <text evidence="9 10">Belongs to the TrpA family.</text>
</comment>
<proteinExistence type="inferred from homology"/>
<dbReference type="AlphaFoldDB" id="A0ABD5Q0L3"/>
<evidence type="ECO:0000256" key="10">
    <source>
        <dbReference type="RuleBase" id="RU003662"/>
    </source>
</evidence>
<feature type="active site" description="Proton acceptor" evidence="9">
    <location>
        <position position="64"/>
    </location>
</feature>
<keyword evidence="4 9" id="KW-0028">Amino-acid biosynthesis</keyword>
<evidence type="ECO:0000256" key="6">
    <source>
        <dbReference type="ARBA" id="ARBA00023141"/>
    </source>
</evidence>
<evidence type="ECO:0000256" key="4">
    <source>
        <dbReference type="ARBA" id="ARBA00022605"/>
    </source>
</evidence>
<dbReference type="RefSeq" id="WP_254270014.1">
    <property type="nucleotide sequence ID" value="NZ_CP100400.1"/>
</dbReference>
<dbReference type="InterPro" id="IPR011060">
    <property type="entry name" value="RibuloseP-bd_barrel"/>
</dbReference>
<reference evidence="11 12" key="1">
    <citation type="journal article" date="2019" name="Int. J. Syst. Evol. Microbiol.">
        <title>The Global Catalogue of Microorganisms (GCM) 10K type strain sequencing project: providing services to taxonomists for standard genome sequencing and annotation.</title>
        <authorList>
            <consortium name="The Broad Institute Genomics Platform"/>
            <consortium name="The Broad Institute Genome Sequencing Center for Infectious Disease"/>
            <person name="Wu L."/>
            <person name="Ma J."/>
        </authorList>
    </citation>
    <scope>NUCLEOTIDE SEQUENCE [LARGE SCALE GENOMIC DNA]</scope>
    <source>
        <strain evidence="11 12">XZYJ18</strain>
    </source>
</reference>
<feature type="active site" description="Proton acceptor" evidence="9">
    <location>
        <position position="53"/>
    </location>
</feature>
<dbReference type="EMBL" id="JBHSHT010000001">
    <property type="protein sequence ID" value="MFC4824178.1"/>
    <property type="molecule type" value="Genomic_DNA"/>
</dbReference>
<keyword evidence="5 9" id="KW-0822">Tryptophan biosynthesis</keyword>
<evidence type="ECO:0000313" key="12">
    <source>
        <dbReference type="Proteomes" id="UP001595945"/>
    </source>
</evidence>
<comment type="caution">
    <text evidence="11">The sequence shown here is derived from an EMBL/GenBank/DDBJ whole genome shotgun (WGS) entry which is preliminary data.</text>
</comment>